<keyword evidence="3" id="KW-1185">Reference proteome</keyword>
<sequence>MEYCPSSIDKIFLERWVLTNEELYRYAIGMAQSLQSCHEFGIRHGDVKPSNFLIDKYGRVKICDFGFSQKLNRDENNTNFSGTFIYESPEIIRQEPFDGFAADIWALGVSYFILITGQCPWNLYSKDAMIKSIQNAIFDEFQINDLLLRRIVSLCLQIDPTKRPSAEDLVNMLREKIETGRKKLIRPISSAMFTTPLMKSKTHTRIRHVSSF</sequence>
<dbReference type="GO" id="GO:0004672">
    <property type="term" value="F:protein kinase activity"/>
    <property type="evidence" value="ECO:0007669"/>
    <property type="project" value="InterPro"/>
</dbReference>
<dbReference type="eggNOG" id="KOG0611">
    <property type="taxonomic scope" value="Eukaryota"/>
</dbReference>
<dbReference type="Proteomes" id="UP000001542">
    <property type="component" value="Unassembled WGS sequence"/>
</dbReference>
<keyword evidence="2" id="KW-0418">Kinase</keyword>
<dbReference type="InterPro" id="IPR000719">
    <property type="entry name" value="Prot_kinase_dom"/>
</dbReference>
<dbReference type="SMR" id="A2EUD9"/>
<dbReference type="STRING" id="5722.A2EUD9"/>
<accession>A2EUD9</accession>
<dbReference type="Pfam" id="PF00069">
    <property type="entry name" value="Pkinase"/>
    <property type="match status" value="1"/>
</dbReference>
<dbReference type="InParanoid" id="A2EUD9"/>
<gene>
    <name evidence="2" type="ORF">TVAG_072560</name>
</gene>
<dbReference type="SUPFAM" id="SSF56112">
    <property type="entry name" value="Protein kinase-like (PK-like)"/>
    <property type="match status" value="1"/>
</dbReference>
<dbReference type="InterPro" id="IPR008271">
    <property type="entry name" value="Ser/Thr_kinase_AS"/>
</dbReference>
<dbReference type="VEuPathDB" id="TrichDB:TVAG_072560"/>
<reference evidence="2" key="2">
    <citation type="journal article" date="2007" name="Science">
        <title>Draft genome sequence of the sexually transmitted pathogen Trichomonas vaginalis.</title>
        <authorList>
            <person name="Carlton J.M."/>
            <person name="Hirt R.P."/>
            <person name="Silva J.C."/>
            <person name="Delcher A.L."/>
            <person name="Schatz M."/>
            <person name="Zhao Q."/>
            <person name="Wortman J.R."/>
            <person name="Bidwell S.L."/>
            <person name="Alsmark U.C.M."/>
            <person name="Besteiro S."/>
            <person name="Sicheritz-Ponten T."/>
            <person name="Noel C.J."/>
            <person name="Dacks J.B."/>
            <person name="Foster P.G."/>
            <person name="Simillion C."/>
            <person name="Van de Peer Y."/>
            <person name="Miranda-Saavedra D."/>
            <person name="Barton G.J."/>
            <person name="Westrop G.D."/>
            <person name="Mueller S."/>
            <person name="Dessi D."/>
            <person name="Fiori P.L."/>
            <person name="Ren Q."/>
            <person name="Paulsen I."/>
            <person name="Zhang H."/>
            <person name="Bastida-Corcuera F.D."/>
            <person name="Simoes-Barbosa A."/>
            <person name="Brown M.T."/>
            <person name="Hayes R.D."/>
            <person name="Mukherjee M."/>
            <person name="Okumura C.Y."/>
            <person name="Schneider R."/>
            <person name="Smith A.J."/>
            <person name="Vanacova S."/>
            <person name="Villalvazo M."/>
            <person name="Haas B.J."/>
            <person name="Pertea M."/>
            <person name="Feldblyum T.V."/>
            <person name="Utterback T.R."/>
            <person name="Shu C.L."/>
            <person name="Osoegawa K."/>
            <person name="de Jong P.J."/>
            <person name="Hrdy I."/>
            <person name="Horvathova L."/>
            <person name="Zubacova Z."/>
            <person name="Dolezal P."/>
            <person name="Malik S.B."/>
            <person name="Logsdon J.M. Jr."/>
            <person name="Henze K."/>
            <person name="Gupta A."/>
            <person name="Wang C.C."/>
            <person name="Dunne R.L."/>
            <person name="Upcroft J.A."/>
            <person name="Upcroft P."/>
            <person name="White O."/>
            <person name="Salzberg S.L."/>
            <person name="Tang P."/>
            <person name="Chiu C.-H."/>
            <person name="Lee Y.-S."/>
            <person name="Embley T.M."/>
            <person name="Coombs G.H."/>
            <person name="Mottram J.C."/>
            <person name="Tachezy J."/>
            <person name="Fraser-Liggett C.M."/>
            <person name="Johnson P.J."/>
        </authorList>
    </citation>
    <scope>NUCLEOTIDE SEQUENCE [LARGE SCALE GENOMIC DNA]</scope>
    <source>
        <strain evidence="2">G3</strain>
    </source>
</reference>
<organism evidence="2 3">
    <name type="scientific">Trichomonas vaginalis (strain ATCC PRA-98 / G3)</name>
    <dbReference type="NCBI Taxonomy" id="412133"/>
    <lineage>
        <taxon>Eukaryota</taxon>
        <taxon>Metamonada</taxon>
        <taxon>Parabasalia</taxon>
        <taxon>Trichomonadida</taxon>
        <taxon>Trichomonadidae</taxon>
        <taxon>Trichomonas</taxon>
    </lineage>
</organism>
<dbReference type="AlphaFoldDB" id="A2EUD9"/>
<dbReference type="InterPro" id="IPR011009">
    <property type="entry name" value="Kinase-like_dom_sf"/>
</dbReference>
<dbReference type="PROSITE" id="PS50011">
    <property type="entry name" value="PROTEIN_KINASE_DOM"/>
    <property type="match status" value="1"/>
</dbReference>
<dbReference type="PROSITE" id="PS00108">
    <property type="entry name" value="PROTEIN_KINASE_ST"/>
    <property type="match status" value="1"/>
</dbReference>
<name>A2EUD9_TRIV3</name>
<dbReference type="OrthoDB" id="8693905at2759"/>
<dbReference type="PANTHER" id="PTHR24362:SF309">
    <property type="entry name" value="PROTEIN KINASE DOMAIN-CONTAINING PROTEIN"/>
    <property type="match status" value="1"/>
</dbReference>
<evidence type="ECO:0000259" key="1">
    <source>
        <dbReference type="PROSITE" id="PS50011"/>
    </source>
</evidence>
<dbReference type="VEuPathDB" id="TrichDB:TVAGG3_0372830"/>
<feature type="domain" description="Protein kinase" evidence="1">
    <location>
        <begin position="1"/>
        <end position="177"/>
    </location>
</feature>
<dbReference type="EMBL" id="DS113495">
    <property type="protein sequence ID" value="EAY03763.1"/>
    <property type="molecule type" value="Genomic_DNA"/>
</dbReference>
<protein>
    <submittedName>
        <fullName evidence="2">CAMK family protein kinase</fullName>
    </submittedName>
</protein>
<reference evidence="2" key="1">
    <citation type="submission" date="2006-10" db="EMBL/GenBank/DDBJ databases">
        <authorList>
            <person name="Amadeo P."/>
            <person name="Zhao Q."/>
            <person name="Wortman J."/>
            <person name="Fraser-Liggett C."/>
            <person name="Carlton J."/>
        </authorList>
    </citation>
    <scope>NUCLEOTIDE SEQUENCE</scope>
    <source>
        <strain evidence="2">G3</strain>
    </source>
</reference>
<proteinExistence type="predicted"/>
<dbReference type="RefSeq" id="XP_001315986.1">
    <property type="nucleotide sequence ID" value="XM_001315951.1"/>
</dbReference>
<evidence type="ECO:0000313" key="2">
    <source>
        <dbReference type="EMBL" id="EAY03763.1"/>
    </source>
</evidence>
<keyword evidence="2" id="KW-0808">Transferase</keyword>
<dbReference type="SMART" id="SM00220">
    <property type="entry name" value="S_TKc"/>
    <property type="match status" value="1"/>
</dbReference>
<dbReference type="GO" id="GO:0005524">
    <property type="term" value="F:ATP binding"/>
    <property type="evidence" value="ECO:0007669"/>
    <property type="project" value="InterPro"/>
</dbReference>
<dbReference type="PANTHER" id="PTHR24362">
    <property type="entry name" value="SERINE/THREONINE-PROTEIN KINASE NEK"/>
    <property type="match status" value="1"/>
</dbReference>
<evidence type="ECO:0000313" key="3">
    <source>
        <dbReference type="Proteomes" id="UP000001542"/>
    </source>
</evidence>
<dbReference type="KEGG" id="tva:4761610"/>
<dbReference type="Gene3D" id="1.10.510.10">
    <property type="entry name" value="Transferase(Phosphotransferase) domain 1"/>
    <property type="match status" value="1"/>
</dbReference>